<dbReference type="AlphaFoldDB" id="A0A0M6WD96"/>
<proteinExistence type="predicted"/>
<dbReference type="EMBL" id="CVRR01000005">
    <property type="protein sequence ID" value="CRL32688.1"/>
    <property type="molecule type" value="Genomic_DNA"/>
</dbReference>
<evidence type="ECO:0000313" key="3">
    <source>
        <dbReference type="EMBL" id="CUN06494.1"/>
    </source>
</evidence>
<evidence type="ECO:0000256" key="1">
    <source>
        <dbReference type="SAM" id="Phobius"/>
    </source>
</evidence>
<keyword evidence="1" id="KW-0472">Membrane</keyword>
<name>A0A0M6WD96_9FIRM</name>
<evidence type="ECO:0000313" key="4">
    <source>
        <dbReference type="Proteomes" id="UP000049979"/>
    </source>
</evidence>
<gene>
    <name evidence="3" type="ORF">ERS852420_02461</name>
    <name evidence="2" type="ORF">M72_00171</name>
</gene>
<protein>
    <submittedName>
        <fullName evidence="2">Uncharacterized protein</fullName>
    </submittedName>
</protein>
<keyword evidence="1" id="KW-1133">Transmembrane helix</keyword>
<dbReference type="EMBL" id="CYXV01000011">
    <property type="protein sequence ID" value="CUN06494.1"/>
    <property type="molecule type" value="Genomic_DNA"/>
</dbReference>
<feature type="transmembrane region" description="Helical" evidence="1">
    <location>
        <begin position="6"/>
        <end position="31"/>
    </location>
</feature>
<reference evidence="4" key="2">
    <citation type="submission" date="2015-05" db="EMBL/GenBank/DDBJ databases">
        <authorList>
            <consortium name="Pathogen Informatics"/>
        </authorList>
    </citation>
    <scope>NUCLEOTIDE SEQUENCE [LARGE SCALE GENOMIC DNA]</scope>
    <source>
        <strain evidence="3 5">2789STDY5608863</strain>
        <strain evidence="4">M72</strain>
    </source>
</reference>
<evidence type="ECO:0000313" key="2">
    <source>
        <dbReference type="EMBL" id="CRL32688.1"/>
    </source>
</evidence>
<organism evidence="2 4">
    <name type="scientific">Roseburia faecis</name>
    <dbReference type="NCBI Taxonomy" id="301302"/>
    <lineage>
        <taxon>Bacteria</taxon>
        <taxon>Bacillati</taxon>
        <taxon>Bacillota</taxon>
        <taxon>Clostridia</taxon>
        <taxon>Lachnospirales</taxon>
        <taxon>Lachnospiraceae</taxon>
        <taxon>Roseburia</taxon>
    </lineage>
</organism>
<keyword evidence="4" id="KW-1185">Reference proteome</keyword>
<keyword evidence="1" id="KW-0812">Transmembrane</keyword>
<dbReference type="Proteomes" id="UP000095495">
    <property type="component" value="Unassembled WGS sequence"/>
</dbReference>
<reference evidence="2" key="1">
    <citation type="submission" date="2015-05" db="EMBL/GenBank/DDBJ databases">
        <authorList>
            <person name="Wang D.B."/>
            <person name="Wang M."/>
        </authorList>
    </citation>
    <scope>NUCLEOTIDE SEQUENCE [LARGE SCALE GENOMIC DNA]</scope>
    <source>
        <strain evidence="2">M72</strain>
    </source>
</reference>
<accession>A0A0M6WD96</accession>
<dbReference type="Proteomes" id="UP000049979">
    <property type="component" value="Unassembled WGS sequence"/>
</dbReference>
<evidence type="ECO:0000313" key="5">
    <source>
        <dbReference type="Proteomes" id="UP000095495"/>
    </source>
</evidence>
<sequence length="44" mass="5022">MDAPFLFLVFAIVYSYFLTKYSSFTIAGVAAGHHFSKYRCRVPV</sequence>